<feature type="domain" description="Beta-lactamase-related" evidence="1">
    <location>
        <begin position="13"/>
        <end position="366"/>
    </location>
</feature>
<evidence type="ECO:0000259" key="1">
    <source>
        <dbReference type="Pfam" id="PF00144"/>
    </source>
</evidence>
<gene>
    <name evidence="2" type="ORF">PYTT_2320</name>
</gene>
<keyword evidence="3" id="KW-1185">Reference proteome</keyword>
<dbReference type="InterPro" id="IPR001466">
    <property type="entry name" value="Beta-lactam-related"/>
</dbReference>
<dbReference type="EMBL" id="LT629973">
    <property type="protein sequence ID" value="SEH98681.1"/>
    <property type="molecule type" value="Genomic_DNA"/>
</dbReference>
<dbReference type="PANTHER" id="PTHR43319">
    <property type="entry name" value="BETA-LACTAMASE-RELATED"/>
    <property type="match status" value="1"/>
</dbReference>
<proteinExistence type="predicted"/>
<protein>
    <submittedName>
        <fullName evidence="2">Beta-lactamase</fullName>
    </submittedName>
</protein>
<reference evidence="3" key="1">
    <citation type="submission" date="2016-09" db="EMBL/GenBank/DDBJ databases">
        <authorList>
            <person name="Koehorst J."/>
        </authorList>
    </citation>
    <scope>NUCLEOTIDE SEQUENCE [LARGE SCALE GENOMIC DNA]</scope>
</reference>
<dbReference type="PANTHER" id="PTHR43319:SF3">
    <property type="entry name" value="BETA-LACTAMASE-RELATED DOMAIN-CONTAINING PROTEIN"/>
    <property type="match status" value="1"/>
</dbReference>
<dbReference type="STRING" id="1679444.PYTT_2320"/>
<organism evidence="2 3">
    <name type="scientific">Akkermansia glycaniphila</name>
    <dbReference type="NCBI Taxonomy" id="1679444"/>
    <lineage>
        <taxon>Bacteria</taxon>
        <taxon>Pseudomonadati</taxon>
        <taxon>Verrucomicrobiota</taxon>
        <taxon>Verrucomicrobiia</taxon>
        <taxon>Verrucomicrobiales</taxon>
        <taxon>Akkermansiaceae</taxon>
        <taxon>Akkermansia</taxon>
    </lineage>
</organism>
<sequence>MDNHLQARLGAAFDRNFREHGEIGASVSVWQHGKLLLELHGGLADKKTAAPWTASTLIPIYSATKCASAATLLLALHRRGLTADLPAGELWPRFPAPQLTIAQILSHQAGLAALSRQANIFDLDDCIDAIEHTRPAWRPPAHGYHPHTFGPILDGLMRSLTGTRIGPWWEENIRRPLGLDLYIGLPESEHPRVGTLYPGKAAGLDLDTPFYRQYLASGTPIYRAFHSLSGIDSVRAMNTPAAWTSASPASGGIATAAGLARFYQILLGHDAPHLFPPSVLHDLATIRTQGDDLTLLTPTAFSCGAMLDPADPADPATGLPLRRLFGGTGFGHAGAGGSHAFARPSSGLSFAYTMNQMELSVLPARKTTVLLSALLQET</sequence>
<evidence type="ECO:0000313" key="2">
    <source>
        <dbReference type="EMBL" id="SEH98681.1"/>
    </source>
</evidence>
<name>A0A1C7P9S8_9BACT</name>
<dbReference type="SUPFAM" id="SSF56601">
    <property type="entry name" value="beta-lactamase/transpeptidase-like"/>
    <property type="match status" value="1"/>
</dbReference>
<dbReference type="KEGG" id="agl:PYTT_2320"/>
<accession>A0A1C7P9S8</accession>
<dbReference type="Proteomes" id="UP000176204">
    <property type="component" value="Chromosome I"/>
</dbReference>
<dbReference type="RefSeq" id="WP_067777672.1">
    <property type="nucleotide sequence ID" value="NZ_LIGX01000040.1"/>
</dbReference>
<dbReference type="AlphaFoldDB" id="A0A1C7P9S8"/>
<dbReference type="InterPro" id="IPR052907">
    <property type="entry name" value="Beta-lactamase/esterase"/>
</dbReference>
<dbReference type="Gene3D" id="3.40.710.10">
    <property type="entry name" value="DD-peptidase/beta-lactamase superfamily"/>
    <property type="match status" value="1"/>
</dbReference>
<dbReference type="OrthoDB" id="9770183at2"/>
<dbReference type="InterPro" id="IPR012338">
    <property type="entry name" value="Beta-lactam/transpept-like"/>
</dbReference>
<dbReference type="Pfam" id="PF00144">
    <property type="entry name" value="Beta-lactamase"/>
    <property type="match status" value="1"/>
</dbReference>
<evidence type="ECO:0000313" key="3">
    <source>
        <dbReference type="Proteomes" id="UP000176204"/>
    </source>
</evidence>